<gene>
    <name evidence="5" type="primary">rlmB</name>
    <name evidence="5" type="ORF">FXF47_02810</name>
</gene>
<dbReference type="InterPro" id="IPR029026">
    <property type="entry name" value="tRNA_m1G_MTases_N"/>
</dbReference>
<dbReference type="SUPFAM" id="SSF75217">
    <property type="entry name" value="alpha/beta knot"/>
    <property type="match status" value="1"/>
</dbReference>
<dbReference type="SUPFAM" id="SSF55315">
    <property type="entry name" value="L30e-like"/>
    <property type="match status" value="1"/>
</dbReference>
<name>A0A5D0MJC4_9BACT</name>
<comment type="caution">
    <text evidence="5">The sequence shown here is derived from an EMBL/GenBank/DDBJ whole genome shotgun (WGS) entry which is preliminary data.</text>
</comment>
<dbReference type="GO" id="GO:0005829">
    <property type="term" value="C:cytosol"/>
    <property type="evidence" value="ECO:0007669"/>
    <property type="project" value="TreeGrafter"/>
</dbReference>
<feature type="domain" description="tRNA/rRNA methyltransferase SpoU type" evidence="3">
    <location>
        <begin position="87"/>
        <end position="229"/>
    </location>
</feature>
<dbReference type="InterPro" id="IPR029064">
    <property type="entry name" value="Ribosomal_eL30-like_sf"/>
</dbReference>
<dbReference type="Pfam" id="PF00588">
    <property type="entry name" value="SpoU_methylase"/>
    <property type="match status" value="1"/>
</dbReference>
<accession>A0A5D0MJC4</accession>
<dbReference type="InterPro" id="IPR029028">
    <property type="entry name" value="Alpha/beta_knot_MTases"/>
</dbReference>
<protein>
    <submittedName>
        <fullName evidence="5">23S rRNA (Guanosine(2251)-2'-O)-methyltransferase RlmB</fullName>
    </submittedName>
</protein>
<dbReference type="GO" id="GO:0003723">
    <property type="term" value="F:RNA binding"/>
    <property type="evidence" value="ECO:0007669"/>
    <property type="project" value="InterPro"/>
</dbReference>
<dbReference type="EMBL" id="VSIX01000032">
    <property type="protein sequence ID" value="TYB31540.1"/>
    <property type="molecule type" value="Genomic_DNA"/>
</dbReference>
<evidence type="ECO:0000259" key="3">
    <source>
        <dbReference type="Pfam" id="PF00588"/>
    </source>
</evidence>
<keyword evidence="1" id="KW-0489">Methyltransferase</keyword>
<dbReference type="InterPro" id="IPR001537">
    <property type="entry name" value="SpoU_MeTrfase"/>
</dbReference>
<feature type="domain" description="RNA 2-O ribose methyltransferase substrate binding" evidence="4">
    <location>
        <begin position="2"/>
        <end position="69"/>
    </location>
</feature>
<evidence type="ECO:0000256" key="2">
    <source>
        <dbReference type="ARBA" id="ARBA00022679"/>
    </source>
</evidence>
<evidence type="ECO:0000313" key="5">
    <source>
        <dbReference type="EMBL" id="TYB31540.1"/>
    </source>
</evidence>
<proteinExistence type="predicted"/>
<evidence type="ECO:0000256" key="1">
    <source>
        <dbReference type="ARBA" id="ARBA00022603"/>
    </source>
</evidence>
<dbReference type="CDD" id="cd18103">
    <property type="entry name" value="SpoU-like_RlmB"/>
    <property type="match status" value="1"/>
</dbReference>
<dbReference type="Pfam" id="PF08032">
    <property type="entry name" value="SpoU_sub_bind"/>
    <property type="match status" value="1"/>
</dbReference>
<dbReference type="Gene3D" id="3.40.1280.10">
    <property type="match status" value="1"/>
</dbReference>
<dbReference type="InterPro" id="IPR004441">
    <property type="entry name" value="rRNA_MeTrfase_TrmH"/>
</dbReference>
<evidence type="ECO:0000259" key="4">
    <source>
        <dbReference type="Pfam" id="PF08032"/>
    </source>
</evidence>
<dbReference type="NCBIfam" id="TIGR00186">
    <property type="entry name" value="rRNA_methyl_3"/>
    <property type="match status" value="1"/>
</dbReference>
<dbReference type="Proteomes" id="UP000324143">
    <property type="component" value="Unassembled WGS sequence"/>
</dbReference>
<dbReference type="AlphaFoldDB" id="A0A5D0MJC4"/>
<dbReference type="GO" id="GO:0006396">
    <property type="term" value="P:RNA processing"/>
    <property type="evidence" value="ECO:0007669"/>
    <property type="project" value="InterPro"/>
</dbReference>
<dbReference type="PANTHER" id="PTHR46429:SF1">
    <property type="entry name" value="23S RRNA (GUANOSINE-2'-O-)-METHYLTRANSFERASE RLMB"/>
    <property type="match status" value="1"/>
</dbReference>
<dbReference type="InterPro" id="IPR013123">
    <property type="entry name" value="SpoU_subst-bd"/>
</dbReference>
<sequence>MLIYGKNVFLETIKHNYQIVKNIYIKKGAEDYYLSLLEDKKKVTITEKNFFQKNLKYKKHQNVALEINSFPLKNHRYLENNFKQNSIYLLLDSIKDPNNLGNIIRTAYGLEIDGIIITKDRTAGITPAVFSASAGYVNRLPVIEITNPANMIKMFKKWTYWTAYVDMDGEKNIKSSDFNIPLPLIVAFGSEGSGVRDLYKKKCDFSLSIPQRKDFDSFNLSIAAGITMWELSKMKK</sequence>
<evidence type="ECO:0000313" key="6">
    <source>
        <dbReference type="Proteomes" id="UP000324143"/>
    </source>
</evidence>
<reference evidence="5" key="1">
    <citation type="submission" date="2019-08" db="EMBL/GenBank/DDBJ databases">
        <title>Genomic characterization of a novel candidate phylum (ARYD3) from a high temperature, high salinity tertiary oil reservoir in north central Oklahoma, USA.</title>
        <authorList>
            <person name="Youssef N.H."/>
            <person name="Yadav A."/>
            <person name="Elshahed M.S."/>
        </authorList>
    </citation>
    <scope>NUCLEOTIDE SEQUENCE [LARGE SCALE GENOMIC DNA]</scope>
    <source>
        <strain evidence="5">ARYD3</strain>
    </source>
</reference>
<keyword evidence="2" id="KW-0808">Transferase</keyword>
<dbReference type="PANTHER" id="PTHR46429">
    <property type="entry name" value="23S RRNA (GUANOSINE-2'-O-)-METHYLTRANSFERASE RLMB"/>
    <property type="match status" value="1"/>
</dbReference>
<organism evidence="5 6">
    <name type="scientific">Candidatus Mcinerneyibacterium aminivorans</name>
    <dbReference type="NCBI Taxonomy" id="2703815"/>
    <lineage>
        <taxon>Bacteria</taxon>
        <taxon>Candidatus Macinerneyibacteriota</taxon>
        <taxon>Candidatus Mcinerneyibacteria</taxon>
        <taxon>Candidatus Mcinerneyibacteriales</taxon>
        <taxon>Candidatus Mcinerneyibacteriaceae</taxon>
        <taxon>Candidatus Mcinerneyibacterium</taxon>
    </lineage>
</organism>
<dbReference type="GO" id="GO:0008173">
    <property type="term" value="F:RNA methyltransferase activity"/>
    <property type="evidence" value="ECO:0007669"/>
    <property type="project" value="InterPro"/>
</dbReference>
<dbReference type="GO" id="GO:0032259">
    <property type="term" value="P:methylation"/>
    <property type="evidence" value="ECO:0007669"/>
    <property type="project" value="UniProtKB-KW"/>
</dbReference>
<keyword evidence="6" id="KW-1185">Reference proteome</keyword>